<keyword evidence="3" id="KW-1185">Reference proteome</keyword>
<evidence type="ECO:0000313" key="2">
    <source>
        <dbReference type="EMBL" id="USG67679.1"/>
    </source>
</evidence>
<proteinExistence type="predicted"/>
<organism evidence="2 3">
    <name type="scientific">Brevibacillus ruminantium</name>
    <dbReference type="NCBI Taxonomy" id="2950604"/>
    <lineage>
        <taxon>Bacteria</taxon>
        <taxon>Bacillati</taxon>
        <taxon>Bacillota</taxon>
        <taxon>Bacilli</taxon>
        <taxon>Bacillales</taxon>
        <taxon>Paenibacillaceae</taxon>
        <taxon>Brevibacillus</taxon>
    </lineage>
</organism>
<protein>
    <recommendedName>
        <fullName evidence="4">DUF4367 domain-containing protein</fullName>
    </recommendedName>
</protein>
<dbReference type="Proteomes" id="UP001056500">
    <property type="component" value="Chromosome"/>
</dbReference>
<dbReference type="EMBL" id="CP098755">
    <property type="protein sequence ID" value="USG67679.1"/>
    <property type="molecule type" value="Genomic_DNA"/>
</dbReference>
<evidence type="ECO:0000256" key="1">
    <source>
        <dbReference type="SAM" id="SignalP"/>
    </source>
</evidence>
<name>A0ABY4WLY3_9BACL</name>
<evidence type="ECO:0008006" key="4">
    <source>
        <dbReference type="Google" id="ProtNLM"/>
    </source>
</evidence>
<feature type="chain" id="PRO_5045346420" description="DUF4367 domain-containing protein" evidence="1">
    <location>
        <begin position="23"/>
        <end position="194"/>
    </location>
</feature>
<evidence type="ECO:0000313" key="3">
    <source>
        <dbReference type="Proteomes" id="UP001056500"/>
    </source>
</evidence>
<dbReference type="RefSeq" id="WP_251874776.1">
    <property type="nucleotide sequence ID" value="NZ_CP098755.1"/>
</dbReference>
<reference evidence="2" key="1">
    <citation type="submission" date="2022-06" db="EMBL/GenBank/DDBJ databases">
        <title>Genome sequencing of Brevibacillus sp. BB3-R1.</title>
        <authorList>
            <person name="Heo J."/>
            <person name="Lee D."/>
            <person name="Won M."/>
            <person name="Han B.-H."/>
            <person name="Hong S.-B."/>
            <person name="Kwon S.-W."/>
        </authorList>
    </citation>
    <scope>NUCLEOTIDE SEQUENCE</scope>
    <source>
        <strain evidence="2">BB3-R1</strain>
    </source>
</reference>
<sequence length="194" mass="22042">MKLFYGAIVALALVVGFGSAVAYNQASSPSSKNHFAMTKRFTSTEEIVNDSQLIVQGSIPTQYREEIVDDVIYHAYQVQVNKVYSNLTNQEIEEGDTIELYRLIGFDSGKSIVTITEDDTHVWDEGEYLLFLNVEYDNEDKEVFVPNTPSQLFKLANSRGMFSKESNNNQFVNVYESEQLPKITEDELIQAIKK</sequence>
<accession>A0ABY4WLY3</accession>
<gene>
    <name evidence="2" type="ORF">NDK47_10540</name>
</gene>
<feature type="signal peptide" evidence="1">
    <location>
        <begin position="1"/>
        <end position="22"/>
    </location>
</feature>
<keyword evidence="1" id="KW-0732">Signal</keyword>